<dbReference type="CDD" id="cd06225">
    <property type="entry name" value="HAMP"/>
    <property type="match status" value="1"/>
</dbReference>
<sequence>MTIKQSIMLVIGGFVALLGINTFVGLSASQKLGGLLDYISGPAWNAADGAMEGQIGLEAQIIALQKLYHSENSFSQLESQLNDAIAMENEALTRMKASGLMSATTVSTLNQQLENYHRTRTALINKLQTGQSAAAEYAQLNNQLDQLLAFIGDMEAEADAKVESETGNVHSLQTSAHAKLVGAFIISIFMAIVFFVFASRMILQPLARVTDNLRELGSGSGDLTARLSGENTTTEVGRLAFAFNRFVEKLQSLINQAQSSNHNLTAASVQITESIAQTAKGCETQLHEISQVARAVDTISHTLDQVVNAAVGANRASADAVSTTGAGNRVVASAQEGVDQVVQEVDNASQVISALVADSHNIGSMLEVIRSIAEQTNLLALNAAIEAARAGETGRGFAVVADEVRSLASRTQESTKAIETIINNLTQGSNKAVEVMAGAQQKALVIKERIASTSTAFSNIVTAVNQIQHMNSQIENASEEEKHSMQQITSSMQTILQHARNNVDVGEQASHSREHLEREIHKLDSLLNQFRT</sequence>
<dbReference type="AlphaFoldDB" id="A0A266Q4H2"/>
<comment type="subcellular location">
    <subcellularLocation>
        <location evidence="1">Cell membrane</location>
        <topology evidence="1">Multi-pass membrane protein</topology>
    </subcellularLocation>
</comment>
<evidence type="ECO:0000256" key="6">
    <source>
        <dbReference type="ARBA" id="ARBA00022989"/>
    </source>
</evidence>
<comment type="similarity">
    <text evidence="9">Belongs to the methyl-accepting chemotaxis (MCP) protein family.</text>
</comment>
<organism evidence="14 15">
    <name type="scientific">Cellvibrio mixtus</name>
    <dbReference type="NCBI Taxonomy" id="39650"/>
    <lineage>
        <taxon>Bacteria</taxon>
        <taxon>Pseudomonadati</taxon>
        <taxon>Pseudomonadota</taxon>
        <taxon>Gammaproteobacteria</taxon>
        <taxon>Cellvibrionales</taxon>
        <taxon>Cellvibrionaceae</taxon>
        <taxon>Cellvibrio</taxon>
    </lineage>
</organism>
<keyword evidence="4" id="KW-0145">Chemotaxis</keyword>
<evidence type="ECO:0000256" key="1">
    <source>
        <dbReference type="ARBA" id="ARBA00004651"/>
    </source>
</evidence>
<feature type="transmembrane region" description="Helical" evidence="11">
    <location>
        <begin position="180"/>
        <end position="203"/>
    </location>
</feature>
<dbReference type="InterPro" id="IPR004089">
    <property type="entry name" value="MCPsignal_dom"/>
</dbReference>
<dbReference type="PROSITE" id="PS50111">
    <property type="entry name" value="CHEMOTAXIS_TRANSDUC_2"/>
    <property type="match status" value="1"/>
</dbReference>
<evidence type="ECO:0000259" key="12">
    <source>
        <dbReference type="PROSITE" id="PS50111"/>
    </source>
</evidence>
<protein>
    <recommendedName>
        <fullName evidence="16">Methyl-accepting chemotaxis protein</fullName>
    </recommendedName>
</protein>
<keyword evidence="7 11" id="KW-0472">Membrane</keyword>
<feature type="domain" description="Methyl-accepting transducer" evidence="12">
    <location>
        <begin position="260"/>
        <end position="496"/>
    </location>
</feature>
<keyword evidence="6 11" id="KW-1133">Transmembrane helix</keyword>
<dbReference type="PRINTS" id="PR00260">
    <property type="entry name" value="CHEMTRNSDUCR"/>
</dbReference>
<evidence type="ECO:0000256" key="7">
    <source>
        <dbReference type="ARBA" id="ARBA00023136"/>
    </source>
</evidence>
<keyword evidence="15" id="KW-1185">Reference proteome</keyword>
<name>A0A266Q4H2_9GAMM</name>
<dbReference type="PANTHER" id="PTHR32089:SF39">
    <property type="entry name" value="METHYL-ACCEPTING CHEMOTAXIS PROTEIN HLYB"/>
    <property type="match status" value="1"/>
</dbReference>
<dbReference type="PROSITE" id="PS50885">
    <property type="entry name" value="HAMP"/>
    <property type="match status" value="1"/>
</dbReference>
<dbReference type="GO" id="GO:0006935">
    <property type="term" value="P:chemotaxis"/>
    <property type="evidence" value="ECO:0007669"/>
    <property type="project" value="UniProtKB-KW"/>
</dbReference>
<dbReference type="InterPro" id="IPR004090">
    <property type="entry name" value="Chemotax_Me-accpt_rcpt"/>
</dbReference>
<dbReference type="SUPFAM" id="SSF58104">
    <property type="entry name" value="Methyl-accepting chemotaxis protein (MCP) signaling domain"/>
    <property type="match status" value="1"/>
</dbReference>
<dbReference type="GO" id="GO:0005886">
    <property type="term" value="C:plasma membrane"/>
    <property type="evidence" value="ECO:0007669"/>
    <property type="project" value="UniProtKB-SubCell"/>
</dbReference>
<dbReference type="Gene3D" id="1.10.287.950">
    <property type="entry name" value="Methyl-accepting chemotaxis protein"/>
    <property type="match status" value="1"/>
</dbReference>
<keyword evidence="3" id="KW-0488">Methylation</keyword>
<evidence type="ECO:0000256" key="3">
    <source>
        <dbReference type="ARBA" id="ARBA00022481"/>
    </source>
</evidence>
<dbReference type="Pfam" id="PF00015">
    <property type="entry name" value="MCPsignal"/>
    <property type="match status" value="1"/>
</dbReference>
<evidence type="ECO:0000256" key="10">
    <source>
        <dbReference type="PROSITE-ProRule" id="PRU00284"/>
    </source>
</evidence>
<dbReference type="SMART" id="SM00304">
    <property type="entry name" value="HAMP"/>
    <property type="match status" value="1"/>
</dbReference>
<evidence type="ECO:0000256" key="5">
    <source>
        <dbReference type="ARBA" id="ARBA00022692"/>
    </source>
</evidence>
<dbReference type="PANTHER" id="PTHR32089">
    <property type="entry name" value="METHYL-ACCEPTING CHEMOTAXIS PROTEIN MCPB"/>
    <property type="match status" value="1"/>
</dbReference>
<keyword evidence="8 10" id="KW-0807">Transducer</keyword>
<dbReference type="RefSeq" id="WP_094985398.1">
    <property type="nucleotide sequence ID" value="NZ_NHNI01000002.1"/>
</dbReference>
<dbReference type="CDD" id="cd11386">
    <property type="entry name" value="MCP_signal"/>
    <property type="match status" value="1"/>
</dbReference>
<keyword evidence="5 11" id="KW-0812">Transmembrane</keyword>
<evidence type="ECO:0000256" key="9">
    <source>
        <dbReference type="ARBA" id="ARBA00029447"/>
    </source>
</evidence>
<evidence type="ECO:0000313" key="14">
    <source>
        <dbReference type="EMBL" id="OZY84281.1"/>
    </source>
</evidence>
<dbReference type="GO" id="GO:0007165">
    <property type="term" value="P:signal transduction"/>
    <property type="evidence" value="ECO:0007669"/>
    <property type="project" value="UniProtKB-KW"/>
</dbReference>
<evidence type="ECO:0000256" key="11">
    <source>
        <dbReference type="SAM" id="Phobius"/>
    </source>
</evidence>
<dbReference type="GO" id="GO:0004888">
    <property type="term" value="F:transmembrane signaling receptor activity"/>
    <property type="evidence" value="ECO:0007669"/>
    <property type="project" value="InterPro"/>
</dbReference>
<reference evidence="15" key="1">
    <citation type="submission" date="2017-05" db="EMBL/GenBank/DDBJ databases">
        <authorList>
            <person name="Barney B.M."/>
        </authorList>
    </citation>
    <scope>NUCLEOTIDE SEQUENCE [LARGE SCALE GENOMIC DNA]</scope>
    <source>
        <strain evidence="15">PSBB022</strain>
    </source>
</reference>
<feature type="domain" description="HAMP" evidence="13">
    <location>
        <begin position="200"/>
        <end position="255"/>
    </location>
</feature>
<evidence type="ECO:0000313" key="15">
    <source>
        <dbReference type="Proteomes" id="UP000216101"/>
    </source>
</evidence>
<dbReference type="SMART" id="SM00283">
    <property type="entry name" value="MA"/>
    <property type="match status" value="1"/>
</dbReference>
<accession>A0A266Q4H2</accession>
<dbReference type="Pfam" id="PF00672">
    <property type="entry name" value="HAMP"/>
    <property type="match status" value="1"/>
</dbReference>
<dbReference type="Proteomes" id="UP000216101">
    <property type="component" value="Unassembled WGS sequence"/>
</dbReference>
<gene>
    <name evidence="14" type="ORF">CBP51_13750</name>
</gene>
<evidence type="ECO:0000256" key="8">
    <source>
        <dbReference type="ARBA" id="ARBA00023224"/>
    </source>
</evidence>
<proteinExistence type="inferred from homology"/>
<keyword evidence="2" id="KW-1003">Cell membrane</keyword>
<comment type="caution">
    <text evidence="14">The sequence shown here is derived from an EMBL/GenBank/DDBJ whole genome shotgun (WGS) entry which is preliminary data.</text>
</comment>
<feature type="transmembrane region" description="Helical" evidence="11">
    <location>
        <begin position="6"/>
        <end position="26"/>
    </location>
</feature>
<evidence type="ECO:0000256" key="4">
    <source>
        <dbReference type="ARBA" id="ARBA00022500"/>
    </source>
</evidence>
<dbReference type="FunFam" id="1.10.287.950:FF:000001">
    <property type="entry name" value="Methyl-accepting chemotaxis sensory transducer"/>
    <property type="match status" value="1"/>
</dbReference>
<dbReference type="EMBL" id="NHNI01000002">
    <property type="protein sequence ID" value="OZY84281.1"/>
    <property type="molecule type" value="Genomic_DNA"/>
</dbReference>
<evidence type="ECO:0000256" key="2">
    <source>
        <dbReference type="ARBA" id="ARBA00022475"/>
    </source>
</evidence>
<evidence type="ECO:0000259" key="13">
    <source>
        <dbReference type="PROSITE" id="PS50885"/>
    </source>
</evidence>
<dbReference type="InterPro" id="IPR003660">
    <property type="entry name" value="HAMP_dom"/>
</dbReference>
<evidence type="ECO:0008006" key="16">
    <source>
        <dbReference type="Google" id="ProtNLM"/>
    </source>
</evidence>